<evidence type="ECO:0000256" key="2">
    <source>
        <dbReference type="SAM" id="Phobius"/>
    </source>
</evidence>
<feature type="transmembrane region" description="Helical" evidence="2">
    <location>
        <begin position="572"/>
        <end position="592"/>
    </location>
</feature>
<comment type="caution">
    <text evidence="3">The sequence shown here is derived from an EMBL/GenBank/DDBJ whole genome shotgun (WGS) entry which is preliminary data.</text>
</comment>
<gene>
    <name evidence="3" type="ORF">RDB_LOCUS61383</name>
</gene>
<evidence type="ECO:0000313" key="4">
    <source>
        <dbReference type="Proteomes" id="UP000663827"/>
    </source>
</evidence>
<keyword evidence="2" id="KW-1133">Transmembrane helix</keyword>
<keyword evidence="2" id="KW-0812">Transmembrane</keyword>
<sequence>MYQAGTKIRRSQVRRNWLFVSRLILLLFDFIGVIVYALVIKDPSKITIDANSVFNHREIKTATLIIARLGFSLVNGLFLSTYGFYHTDTVIGSFFYQQFIYYPIVLVLLPALALKFQLKEQDPYYQFIYGDSWQSHSFFRQSWQLIPLIVREGCDFLVVIALWCFLCGVTEFKHRKLSCLVINIDELASGIRSAPDQSITWRGRPRRRRMSRLQARVVGSTMRFLYNGILRRVIPVETRIQALIQHIFSLAAIVLLIVRVAYGIGGLNENLPSRTTVEPCDSDQQDIDSLQVYTRVPPDDSLDFLNLTLGHAAGSIRERLAINVSSVHDCQLLPSTSTPFLTNPCSPNLGRRRDLGAYTYYTFTCDARIDCGGGIPGNAMGYEYTVQLHLEDIISNDWLNTNYYLYNLAKTYMPVFWLAPPQEIEQDQLMTPFLTQPIQPEFGWYKVFKTHFSLKKSITSSPLWEIVTGSDPSYDTKFLYPSTFFGRELIQTNSTDASPDARLRATGLIYTPDFLDASEQTPTAEASKWKGQLCEVTEEYRLTTGFELLASIGGLLALLQGIHVLIFGRPLFWGLFGAKLIAPFGLAGALATKDFKKRLQARYHYQMELQDAESGLSCDTPPGVVGINMTQFLLDYVIDLGPASVPSPHRKEIEIESTDSEDEGNHTPAADVEGASQAAEPERTSGREAQSRCELSQRL</sequence>
<proteinExistence type="predicted"/>
<dbReference type="Proteomes" id="UP000663827">
    <property type="component" value="Unassembled WGS sequence"/>
</dbReference>
<organism evidence="3 4">
    <name type="scientific">Rhizoctonia solani</name>
    <dbReference type="NCBI Taxonomy" id="456999"/>
    <lineage>
        <taxon>Eukaryota</taxon>
        <taxon>Fungi</taxon>
        <taxon>Dikarya</taxon>
        <taxon>Basidiomycota</taxon>
        <taxon>Agaricomycotina</taxon>
        <taxon>Agaricomycetes</taxon>
        <taxon>Cantharellales</taxon>
        <taxon>Ceratobasidiaceae</taxon>
        <taxon>Rhizoctonia</taxon>
    </lineage>
</organism>
<feature type="region of interest" description="Disordered" evidence="1">
    <location>
        <begin position="647"/>
        <end position="699"/>
    </location>
</feature>
<evidence type="ECO:0000313" key="3">
    <source>
        <dbReference type="EMBL" id="CAE7127676.1"/>
    </source>
</evidence>
<accession>A0A8H3DZZ5</accession>
<feature type="compositionally biased region" description="Basic and acidic residues" evidence="1">
    <location>
        <begin position="680"/>
        <end position="699"/>
    </location>
</feature>
<evidence type="ECO:0000256" key="1">
    <source>
        <dbReference type="SAM" id="MobiDB-lite"/>
    </source>
</evidence>
<dbReference type="AlphaFoldDB" id="A0A8H3DZZ5"/>
<feature type="transmembrane region" description="Helical" evidence="2">
    <location>
        <begin position="242"/>
        <end position="264"/>
    </location>
</feature>
<reference evidence="3" key="1">
    <citation type="submission" date="2021-01" db="EMBL/GenBank/DDBJ databases">
        <authorList>
            <person name="Kaushik A."/>
        </authorList>
    </citation>
    <scope>NUCLEOTIDE SEQUENCE</scope>
    <source>
        <strain evidence="3">AG5</strain>
    </source>
</reference>
<feature type="transmembrane region" description="Helical" evidence="2">
    <location>
        <begin position="99"/>
        <end position="118"/>
    </location>
</feature>
<keyword evidence="2" id="KW-0472">Membrane</keyword>
<dbReference type="EMBL" id="CAJNJQ010001229">
    <property type="protein sequence ID" value="CAE7127676.1"/>
    <property type="molecule type" value="Genomic_DNA"/>
</dbReference>
<name>A0A8H3DZZ5_9AGAM</name>
<feature type="transmembrane region" description="Helical" evidence="2">
    <location>
        <begin position="61"/>
        <end position="79"/>
    </location>
</feature>
<protein>
    <submittedName>
        <fullName evidence="3">Uncharacterized protein</fullName>
    </submittedName>
</protein>
<feature type="transmembrane region" description="Helical" evidence="2">
    <location>
        <begin position="20"/>
        <end position="40"/>
    </location>
</feature>